<name>A0A9P7MJ46_9HYPO</name>
<evidence type="ECO:0000313" key="2">
    <source>
        <dbReference type="EMBL" id="KAG5947855.1"/>
    </source>
</evidence>
<reference evidence="2 3" key="1">
    <citation type="journal article" date="2020" name="bioRxiv">
        <title>Whole genome comparisons of ergot fungi reveals the divergence and evolution of species within the genus Claviceps are the result of varying mechanisms driving genome evolution and host range expansion.</title>
        <authorList>
            <person name="Wyka S.A."/>
            <person name="Mondo S.J."/>
            <person name="Liu M."/>
            <person name="Dettman J."/>
            <person name="Nalam V."/>
            <person name="Broders K.D."/>
        </authorList>
    </citation>
    <scope>NUCLEOTIDE SEQUENCE [LARGE SCALE GENOMIC DNA]</scope>
    <source>
        <strain evidence="2 3">CCC 1485</strain>
    </source>
</reference>
<gene>
    <name evidence="2" type="ORF">E4U60_002632</name>
</gene>
<organism evidence="2 3">
    <name type="scientific">Claviceps pazoutovae</name>
    <dbReference type="NCBI Taxonomy" id="1649127"/>
    <lineage>
        <taxon>Eukaryota</taxon>
        <taxon>Fungi</taxon>
        <taxon>Dikarya</taxon>
        <taxon>Ascomycota</taxon>
        <taxon>Pezizomycotina</taxon>
        <taxon>Sordariomycetes</taxon>
        <taxon>Hypocreomycetidae</taxon>
        <taxon>Hypocreales</taxon>
        <taxon>Clavicipitaceae</taxon>
        <taxon>Claviceps</taxon>
    </lineage>
</organism>
<evidence type="ECO:0000256" key="1">
    <source>
        <dbReference type="SAM" id="MobiDB-lite"/>
    </source>
</evidence>
<protein>
    <submittedName>
        <fullName evidence="2">Uncharacterized protein</fullName>
    </submittedName>
</protein>
<sequence>MCAEQIKKDTKRPRVDGIRGSDQSRGDEGSNETEDGEAKTRTGQDRGLSLDEASGCPAIRRAGLTGACDLSGLPSTYPSTRHDGQQVDRDRQTLRVAVQISAQDTGQSGLD</sequence>
<dbReference type="AlphaFoldDB" id="A0A9P7MJ46"/>
<dbReference type="Proteomes" id="UP000706124">
    <property type="component" value="Unassembled WGS sequence"/>
</dbReference>
<dbReference type="EMBL" id="SRPO01000022">
    <property type="protein sequence ID" value="KAG5947855.1"/>
    <property type="molecule type" value="Genomic_DNA"/>
</dbReference>
<proteinExistence type="predicted"/>
<feature type="region of interest" description="Disordered" evidence="1">
    <location>
        <begin position="1"/>
        <end position="54"/>
    </location>
</feature>
<evidence type="ECO:0000313" key="3">
    <source>
        <dbReference type="Proteomes" id="UP000706124"/>
    </source>
</evidence>
<feature type="region of interest" description="Disordered" evidence="1">
    <location>
        <begin position="70"/>
        <end position="90"/>
    </location>
</feature>
<keyword evidence="3" id="KW-1185">Reference proteome</keyword>
<dbReference type="OrthoDB" id="4946358at2759"/>
<feature type="compositionally biased region" description="Basic and acidic residues" evidence="1">
    <location>
        <begin position="80"/>
        <end position="90"/>
    </location>
</feature>
<accession>A0A9P7MJ46</accession>
<comment type="caution">
    <text evidence="2">The sequence shown here is derived from an EMBL/GenBank/DDBJ whole genome shotgun (WGS) entry which is preliminary data.</text>
</comment>
<feature type="compositionally biased region" description="Basic and acidic residues" evidence="1">
    <location>
        <begin position="1"/>
        <end position="28"/>
    </location>
</feature>